<reference evidence="2" key="2">
    <citation type="submission" date="2005-04" db="EMBL/GenBank/DDBJ databases">
        <authorList>
            <person name="Buell C.R."/>
            <person name="Wing R.A."/>
            <person name="McCombie W.A."/>
            <person name="Ouyang S."/>
        </authorList>
    </citation>
    <scope>NUCLEOTIDE SEQUENCE</scope>
</reference>
<gene>
    <name evidence="2" type="ordered locus">LOC_Os12g10210</name>
</gene>
<reference evidence="2" key="3">
    <citation type="submission" date="2006-01" db="EMBL/GenBank/DDBJ databases">
        <authorList>
            <person name="Buell R."/>
        </authorList>
    </citation>
    <scope>NUCLEOTIDE SEQUENCE</scope>
</reference>
<evidence type="ECO:0000256" key="1">
    <source>
        <dbReference type="SAM" id="MobiDB-lite"/>
    </source>
</evidence>
<evidence type="ECO:0000313" key="2">
    <source>
        <dbReference type="EMBL" id="ABA96103.1"/>
    </source>
</evidence>
<proteinExistence type="predicted"/>
<protein>
    <submittedName>
        <fullName evidence="2">Uncharacterized protein</fullName>
    </submittedName>
</protein>
<dbReference type="AlphaFoldDB" id="Q2QW86"/>
<organism evidence="2">
    <name type="scientific">Oryza sativa subsp. japonica</name>
    <name type="common">Rice</name>
    <dbReference type="NCBI Taxonomy" id="39947"/>
    <lineage>
        <taxon>Eukaryota</taxon>
        <taxon>Viridiplantae</taxon>
        <taxon>Streptophyta</taxon>
        <taxon>Embryophyta</taxon>
        <taxon>Tracheophyta</taxon>
        <taxon>Spermatophyta</taxon>
        <taxon>Magnoliopsida</taxon>
        <taxon>Liliopsida</taxon>
        <taxon>Poales</taxon>
        <taxon>Poaceae</taxon>
        <taxon>BOP clade</taxon>
        <taxon>Oryzoideae</taxon>
        <taxon>Oryzeae</taxon>
        <taxon>Oryzinae</taxon>
        <taxon>Oryza</taxon>
        <taxon>Oryza sativa</taxon>
    </lineage>
</organism>
<name>Q2QW86_ORYSJ</name>
<sequence length="89" mass="9991">MEIQYELNSDRDPNRSPTGLGGPSHGFYIFVRGVTGGAWEYGEENAREGEGRAGAVNYFLYIDARYILRVPSPSYRFLPLRSASNDNDL</sequence>
<dbReference type="EMBL" id="DP000011">
    <property type="protein sequence ID" value="ABA96103.1"/>
    <property type="molecule type" value="Genomic_DNA"/>
</dbReference>
<feature type="region of interest" description="Disordered" evidence="1">
    <location>
        <begin position="1"/>
        <end position="23"/>
    </location>
</feature>
<reference evidence="2" key="1">
    <citation type="journal article" date="2005" name="BMC Biol.">
        <title>The sequence of rice chromosomes 11 and 12, rich in disease resistance genes and recent gene duplications.</title>
        <authorList>
            <consortium name="The rice chromosomes 11 and 12 sequencing consortia"/>
        </authorList>
    </citation>
    <scope>NUCLEOTIDE SEQUENCE [LARGE SCALE GENOMIC DNA]</scope>
</reference>
<accession>Q2QW86</accession>